<proteinExistence type="predicted"/>
<keyword evidence="1" id="KW-0547">Nucleotide-binding</keyword>
<comment type="caution">
    <text evidence="5">The sequence shown here is derived from an EMBL/GenBank/DDBJ whole genome shotgun (WGS) entry which is preliminary data.</text>
</comment>
<sequence length="948" mass="102331">MPGRQRAERATIVGGRDRRGRPLLYERENEVTAARIAVDRLCAGGEDGEDRQGGLLFYSAAAGLGKTTVLAEVRRMATARGCTVLFARGSEQEHTVPFHVVRQLLQPVLASCTEAERREIFGGWYEIAGPAVGLFAQQTGAPAPDPQGVRDGLDWVVTQIAVRRAPVVIVLDDAHWGDLESLAWLAAFAVRARELPVLVVLGYRPDELPAEAEEFRELVEGRSTRPIPLHALSPEAVAELVRGSLGAEADDVFCRECWVVTGGNPYETVELIAKVQDRGLAPDAESASLLSELGASARGTGLVKRLERLGHASVRLAWAAAVLGTEISAELAATVAGLPPAEAMSAVDRLRVARILTGTRTLEFVHPLIATAVYQAIPPATRTALHGQAAWAVADAGLGITAAARHLLETHPEGDPHTVRQLRAAARENLRLGAPDAARRCLERALREPPAPEDRADVLYELGCSALLTAPATTVNHLTAALEQPFLSPELRENATFRLAQAFAHNDELGKAAAVAGAEAARAECPRARLRLQAAHYLWLTFDAYETQACDRSRRLARLVEQLPGDTIGDRALRCLRAWDATLRGEPAADMLAVAARAVGLSYTDPDWGFELPSLTALAYMYADECDRAEELFSSAIEECEKVGWGGAHLSFGFTLLGLVRLRTGQLAEAERYAREGVRLAERVGDRVPARWYAVGLLVDVLLSRGCPKEALRVARTYDFAPPYPNAVVFPDAQTVHGRLLLAHGLRKEAEDQLTAAGERLEAKGVHNPTWCPWAGHLALAVAEEDPRRARALTARMLRRAERFGTPTAIGEALGFSAAVAEAGQALPLRERAVETLRRSPSRHLYAEALIELGAELSRAGHADRAAGLLTEGIELADRCGAGHLAERGRAERRERRHGPTEAAPRRSAGRTPRSRAGRDHTAGSAAGIRSRTPPANTSYSGSVSRWT</sequence>
<dbReference type="EMBL" id="BAAAHG010000027">
    <property type="protein sequence ID" value="GAA0917260.1"/>
    <property type="molecule type" value="Genomic_DNA"/>
</dbReference>
<dbReference type="SUPFAM" id="SSF52540">
    <property type="entry name" value="P-loop containing nucleoside triphosphate hydrolases"/>
    <property type="match status" value="1"/>
</dbReference>
<organism evidence="5 6">
    <name type="scientific">Streptomyces thermoalcalitolerans</name>
    <dbReference type="NCBI Taxonomy" id="65605"/>
    <lineage>
        <taxon>Bacteria</taxon>
        <taxon>Bacillati</taxon>
        <taxon>Actinomycetota</taxon>
        <taxon>Actinomycetes</taxon>
        <taxon>Kitasatosporales</taxon>
        <taxon>Streptomycetaceae</taxon>
        <taxon>Streptomyces</taxon>
    </lineage>
</organism>
<feature type="region of interest" description="Disordered" evidence="3">
    <location>
        <begin position="887"/>
        <end position="948"/>
    </location>
</feature>
<feature type="compositionally biased region" description="Basic and acidic residues" evidence="3">
    <location>
        <begin position="887"/>
        <end position="900"/>
    </location>
</feature>
<dbReference type="Pfam" id="PF13191">
    <property type="entry name" value="AAA_16"/>
    <property type="match status" value="1"/>
</dbReference>
<dbReference type="SUPFAM" id="SSF48452">
    <property type="entry name" value="TPR-like"/>
    <property type="match status" value="1"/>
</dbReference>
<dbReference type="InterPro" id="IPR011990">
    <property type="entry name" value="TPR-like_helical_dom_sf"/>
</dbReference>
<reference evidence="6" key="1">
    <citation type="journal article" date="2019" name="Int. J. Syst. Evol. Microbiol.">
        <title>The Global Catalogue of Microorganisms (GCM) 10K type strain sequencing project: providing services to taxonomists for standard genome sequencing and annotation.</title>
        <authorList>
            <consortium name="The Broad Institute Genomics Platform"/>
            <consortium name="The Broad Institute Genome Sequencing Center for Infectious Disease"/>
            <person name="Wu L."/>
            <person name="Ma J."/>
        </authorList>
    </citation>
    <scope>NUCLEOTIDE SEQUENCE [LARGE SCALE GENOMIC DNA]</scope>
    <source>
        <strain evidence="6">JCM 10673</strain>
    </source>
</reference>
<dbReference type="Proteomes" id="UP001501005">
    <property type="component" value="Unassembled WGS sequence"/>
</dbReference>
<feature type="domain" description="Orc1-like AAA ATPase" evidence="4">
    <location>
        <begin position="24"/>
        <end position="200"/>
    </location>
</feature>
<accession>A0ABP3ZAK2</accession>
<evidence type="ECO:0000256" key="1">
    <source>
        <dbReference type="ARBA" id="ARBA00022741"/>
    </source>
</evidence>
<evidence type="ECO:0000259" key="4">
    <source>
        <dbReference type="Pfam" id="PF13191"/>
    </source>
</evidence>
<evidence type="ECO:0000313" key="5">
    <source>
        <dbReference type="EMBL" id="GAA0917260.1"/>
    </source>
</evidence>
<protein>
    <submittedName>
        <fullName evidence="5">AAA family ATPase</fullName>
    </submittedName>
</protein>
<evidence type="ECO:0000256" key="3">
    <source>
        <dbReference type="SAM" id="MobiDB-lite"/>
    </source>
</evidence>
<keyword evidence="6" id="KW-1185">Reference proteome</keyword>
<dbReference type="PANTHER" id="PTHR16305:SF35">
    <property type="entry name" value="TRANSCRIPTIONAL ACTIVATOR DOMAIN"/>
    <property type="match status" value="1"/>
</dbReference>
<evidence type="ECO:0000313" key="6">
    <source>
        <dbReference type="Proteomes" id="UP001501005"/>
    </source>
</evidence>
<feature type="compositionally biased region" description="Polar residues" evidence="3">
    <location>
        <begin position="934"/>
        <end position="948"/>
    </location>
</feature>
<keyword evidence="2" id="KW-0067">ATP-binding</keyword>
<dbReference type="InterPro" id="IPR041664">
    <property type="entry name" value="AAA_16"/>
</dbReference>
<name>A0ABP3ZAK2_9ACTN</name>
<gene>
    <name evidence="5" type="ORF">GCM10009549_34030</name>
</gene>
<evidence type="ECO:0000256" key="2">
    <source>
        <dbReference type="ARBA" id="ARBA00022840"/>
    </source>
</evidence>
<dbReference type="InterPro" id="IPR027417">
    <property type="entry name" value="P-loop_NTPase"/>
</dbReference>
<dbReference type="Gene3D" id="1.25.40.10">
    <property type="entry name" value="Tetratricopeptide repeat domain"/>
    <property type="match status" value="1"/>
</dbReference>
<dbReference type="PANTHER" id="PTHR16305">
    <property type="entry name" value="TESTICULAR SOLUBLE ADENYLYL CYCLASE"/>
    <property type="match status" value="1"/>
</dbReference>